<keyword evidence="3" id="KW-1185">Reference proteome</keyword>
<dbReference type="Gene3D" id="2.40.50.140">
    <property type="entry name" value="Nucleic acid-binding proteins"/>
    <property type="match status" value="1"/>
</dbReference>
<feature type="transmembrane region" description="Helical" evidence="1">
    <location>
        <begin position="57"/>
        <end position="76"/>
    </location>
</feature>
<dbReference type="Proteomes" id="UP000447434">
    <property type="component" value="Chromosome 5"/>
</dbReference>
<proteinExistence type="predicted"/>
<dbReference type="AlphaFoldDB" id="A0A6A4QIL6"/>
<keyword evidence="1" id="KW-0472">Membrane</keyword>
<name>A0A6A4QIL6_LUPAL</name>
<accession>A0A6A4QIL6</accession>
<evidence type="ECO:0000256" key="1">
    <source>
        <dbReference type="SAM" id="Phobius"/>
    </source>
</evidence>
<sequence length="85" mass="10053">MNDLFGDVISCTLWEAHVIKFLNYYNNQPSLQPLVILLTNARVKEGQDNYINSTCNVLTVLIMLNYMLIYYIFFVFPRQLLTYCF</sequence>
<evidence type="ECO:0000313" key="2">
    <source>
        <dbReference type="EMBL" id="KAE9614275.1"/>
    </source>
</evidence>
<evidence type="ECO:0000313" key="3">
    <source>
        <dbReference type="Proteomes" id="UP000447434"/>
    </source>
</evidence>
<reference evidence="3" key="1">
    <citation type="journal article" date="2020" name="Nat. Commun.">
        <title>Genome sequence of the cluster root forming white lupin.</title>
        <authorList>
            <person name="Hufnagel B."/>
            <person name="Marques A."/>
            <person name="Soriano A."/>
            <person name="Marques L."/>
            <person name="Divol F."/>
            <person name="Doumas P."/>
            <person name="Sallet E."/>
            <person name="Mancinotti D."/>
            <person name="Carrere S."/>
            <person name="Marande W."/>
            <person name="Arribat S."/>
            <person name="Keller J."/>
            <person name="Huneau C."/>
            <person name="Blein T."/>
            <person name="Aime D."/>
            <person name="Laguerre M."/>
            <person name="Taylor J."/>
            <person name="Schubert V."/>
            <person name="Nelson M."/>
            <person name="Geu-Flores F."/>
            <person name="Crespi M."/>
            <person name="Gallardo-Guerrero K."/>
            <person name="Delaux P.-M."/>
            <person name="Salse J."/>
            <person name="Berges H."/>
            <person name="Guyot R."/>
            <person name="Gouzy J."/>
            <person name="Peret B."/>
        </authorList>
    </citation>
    <scope>NUCLEOTIDE SEQUENCE [LARGE SCALE GENOMIC DNA]</scope>
    <source>
        <strain evidence="3">cv. Amiga</strain>
    </source>
</reference>
<dbReference type="InterPro" id="IPR012340">
    <property type="entry name" value="NA-bd_OB-fold"/>
</dbReference>
<keyword evidence="1" id="KW-1133">Transmembrane helix</keyword>
<dbReference type="EMBL" id="WOCE01000005">
    <property type="protein sequence ID" value="KAE9614275.1"/>
    <property type="molecule type" value="Genomic_DNA"/>
</dbReference>
<dbReference type="OrthoDB" id="1436396at2759"/>
<protein>
    <submittedName>
        <fullName evidence="2">Uncharacterized protein</fullName>
    </submittedName>
</protein>
<organism evidence="2 3">
    <name type="scientific">Lupinus albus</name>
    <name type="common">White lupine</name>
    <name type="synonym">Lupinus termis</name>
    <dbReference type="NCBI Taxonomy" id="3870"/>
    <lineage>
        <taxon>Eukaryota</taxon>
        <taxon>Viridiplantae</taxon>
        <taxon>Streptophyta</taxon>
        <taxon>Embryophyta</taxon>
        <taxon>Tracheophyta</taxon>
        <taxon>Spermatophyta</taxon>
        <taxon>Magnoliopsida</taxon>
        <taxon>eudicotyledons</taxon>
        <taxon>Gunneridae</taxon>
        <taxon>Pentapetalae</taxon>
        <taxon>rosids</taxon>
        <taxon>fabids</taxon>
        <taxon>Fabales</taxon>
        <taxon>Fabaceae</taxon>
        <taxon>Papilionoideae</taxon>
        <taxon>50 kb inversion clade</taxon>
        <taxon>genistoids sensu lato</taxon>
        <taxon>core genistoids</taxon>
        <taxon>Genisteae</taxon>
        <taxon>Lupinus</taxon>
    </lineage>
</organism>
<keyword evidence="1" id="KW-0812">Transmembrane</keyword>
<comment type="caution">
    <text evidence="2">The sequence shown here is derived from an EMBL/GenBank/DDBJ whole genome shotgun (WGS) entry which is preliminary data.</text>
</comment>
<gene>
    <name evidence="2" type="ORF">Lalb_Chr05g0226201</name>
</gene>